<feature type="transmembrane region" description="Helical" evidence="7">
    <location>
        <begin position="78"/>
        <end position="97"/>
    </location>
</feature>
<comment type="similarity">
    <text evidence="2">Belongs to the DoxX family.</text>
</comment>
<dbReference type="Pfam" id="PF07681">
    <property type="entry name" value="DoxX"/>
    <property type="match status" value="1"/>
</dbReference>
<dbReference type="RefSeq" id="WP_079244291.1">
    <property type="nucleotide sequence ID" value="NZ_PDCR01000012.1"/>
</dbReference>
<dbReference type="InterPro" id="IPR051907">
    <property type="entry name" value="DoxX-like_oxidoreductase"/>
</dbReference>
<evidence type="ECO:0000256" key="5">
    <source>
        <dbReference type="ARBA" id="ARBA00022989"/>
    </source>
</evidence>
<keyword evidence="6 7" id="KW-0472">Membrane</keyword>
<feature type="transmembrane region" description="Helical" evidence="7">
    <location>
        <begin position="109"/>
        <end position="130"/>
    </location>
</feature>
<dbReference type="GO" id="GO:0005886">
    <property type="term" value="C:plasma membrane"/>
    <property type="evidence" value="ECO:0007669"/>
    <property type="project" value="UniProtKB-SubCell"/>
</dbReference>
<reference evidence="8 9" key="1">
    <citation type="submission" date="2017-10" db="EMBL/GenBank/DDBJ databases">
        <title>The new phylogeny of genus Mycobacterium.</title>
        <authorList>
            <person name="Tortoli E."/>
            <person name="Trovato A."/>
            <person name="Cirillo D.M."/>
        </authorList>
    </citation>
    <scope>NUCLEOTIDE SEQUENCE [LARGE SCALE GENOMIC DNA]</scope>
    <source>
        <strain evidence="8 9">IP141170001</strain>
    </source>
</reference>
<proteinExistence type="inferred from homology"/>
<keyword evidence="9" id="KW-1185">Reference proteome</keyword>
<keyword evidence="3" id="KW-1003">Cell membrane</keyword>
<evidence type="ECO:0000256" key="1">
    <source>
        <dbReference type="ARBA" id="ARBA00004651"/>
    </source>
</evidence>
<evidence type="ECO:0000256" key="2">
    <source>
        <dbReference type="ARBA" id="ARBA00006679"/>
    </source>
</evidence>
<evidence type="ECO:0000256" key="7">
    <source>
        <dbReference type="SAM" id="Phobius"/>
    </source>
</evidence>
<evidence type="ECO:0000256" key="6">
    <source>
        <dbReference type="ARBA" id="ARBA00023136"/>
    </source>
</evidence>
<feature type="transmembrane region" description="Helical" evidence="7">
    <location>
        <begin position="12"/>
        <end position="34"/>
    </location>
</feature>
<dbReference type="InterPro" id="IPR032808">
    <property type="entry name" value="DoxX"/>
</dbReference>
<organism evidence="8 9">
    <name type="scientific">Mycolicibacterium diernhoferi</name>
    <dbReference type="NCBI Taxonomy" id="1801"/>
    <lineage>
        <taxon>Bacteria</taxon>
        <taxon>Bacillati</taxon>
        <taxon>Actinomycetota</taxon>
        <taxon>Actinomycetes</taxon>
        <taxon>Mycobacteriales</taxon>
        <taxon>Mycobacteriaceae</taxon>
        <taxon>Mycolicibacterium</taxon>
    </lineage>
</organism>
<comment type="caution">
    <text evidence="8">The sequence shown here is derived from an EMBL/GenBank/DDBJ whole genome shotgun (WGS) entry which is preliminary data.</text>
</comment>
<dbReference type="PANTHER" id="PTHR33452:SF4">
    <property type="entry name" value="BLL4328 PROTEIN"/>
    <property type="match status" value="1"/>
</dbReference>
<evidence type="ECO:0000256" key="4">
    <source>
        <dbReference type="ARBA" id="ARBA00022692"/>
    </source>
</evidence>
<name>A0A1Q4HMA0_9MYCO</name>
<dbReference type="Proteomes" id="UP000220340">
    <property type="component" value="Unassembled WGS sequence"/>
</dbReference>
<feature type="transmembrane region" description="Helical" evidence="7">
    <location>
        <begin position="54"/>
        <end position="71"/>
    </location>
</feature>
<dbReference type="PANTHER" id="PTHR33452">
    <property type="entry name" value="OXIDOREDUCTASE CATD-RELATED"/>
    <property type="match status" value="1"/>
</dbReference>
<dbReference type="EMBL" id="PDCR01000012">
    <property type="protein sequence ID" value="PEG54429.1"/>
    <property type="molecule type" value="Genomic_DNA"/>
</dbReference>
<dbReference type="AlphaFoldDB" id="A0A1Q4HMA0"/>
<evidence type="ECO:0000313" key="9">
    <source>
        <dbReference type="Proteomes" id="UP000220340"/>
    </source>
</evidence>
<keyword evidence="4 7" id="KW-0812">Transmembrane</keyword>
<comment type="subcellular location">
    <subcellularLocation>
        <location evidence="1">Cell membrane</location>
        <topology evidence="1">Multi-pass membrane protein</topology>
    </subcellularLocation>
</comment>
<accession>A0A1Q4HMA0</accession>
<evidence type="ECO:0000313" key="8">
    <source>
        <dbReference type="EMBL" id="PEG54429.1"/>
    </source>
</evidence>
<keyword evidence="5 7" id="KW-1133">Transmembrane helix</keyword>
<evidence type="ECO:0000256" key="3">
    <source>
        <dbReference type="ARBA" id="ARBA00022475"/>
    </source>
</evidence>
<gene>
    <name evidence="8" type="ORF">CRI78_11070</name>
</gene>
<protein>
    <submittedName>
        <fullName evidence="8">DoxX family protein</fullName>
    </submittedName>
</protein>
<sequence length="143" mass="15320">MAMTDLDTKLTKYAPVVLSVFRIVFGLLFTLHGTQKLFGFPSATSSGTVAAGTWPYWYAGVLEVVLGLLILTGLFTRIAAFIASGEMAYAFFSAHFPKAFWPIDNGGEPSVLFCFGFLLLVFTGGGAIALDNVIRRKSAAPAV</sequence>
<dbReference type="OrthoDB" id="9808524at2"/>
<dbReference type="STRING" id="1801.BRW64_03005"/>